<protein>
    <recommendedName>
        <fullName evidence="3">DUF1127 domain-containing protein</fullName>
    </recommendedName>
</protein>
<dbReference type="Proteomes" id="UP001499910">
    <property type="component" value="Unassembled WGS sequence"/>
</dbReference>
<proteinExistence type="predicted"/>
<organism evidence="1 2">
    <name type="scientific">[Roseibacterium] beibuensis</name>
    <dbReference type="NCBI Taxonomy" id="1193142"/>
    <lineage>
        <taxon>Bacteria</taxon>
        <taxon>Pseudomonadati</taxon>
        <taxon>Pseudomonadota</taxon>
        <taxon>Alphaproteobacteria</taxon>
        <taxon>Rhodobacterales</taxon>
        <taxon>Roseobacteraceae</taxon>
        <taxon>Roseicyclus</taxon>
    </lineage>
</organism>
<evidence type="ECO:0000313" key="1">
    <source>
        <dbReference type="EMBL" id="GAA5078972.1"/>
    </source>
</evidence>
<accession>A0ABP9LM60</accession>
<keyword evidence="2" id="KW-1185">Reference proteome</keyword>
<sequence>MSAAARSRMTQIERLNAMGDDDLAARGLSRDAIPRYVFRDLIGL</sequence>
<dbReference type="EMBL" id="BAABHW010000005">
    <property type="protein sequence ID" value="GAA5078972.1"/>
    <property type="molecule type" value="Genomic_DNA"/>
</dbReference>
<comment type="caution">
    <text evidence="1">The sequence shown here is derived from an EMBL/GenBank/DDBJ whole genome shotgun (WGS) entry which is preliminary data.</text>
</comment>
<evidence type="ECO:0008006" key="3">
    <source>
        <dbReference type="Google" id="ProtNLM"/>
    </source>
</evidence>
<reference evidence="2" key="1">
    <citation type="journal article" date="2019" name="Int. J. Syst. Evol. Microbiol.">
        <title>The Global Catalogue of Microorganisms (GCM) 10K type strain sequencing project: providing services to taxonomists for standard genome sequencing and annotation.</title>
        <authorList>
            <consortium name="The Broad Institute Genomics Platform"/>
            <consortium name="The Broad Institute Genome Sequencing Center for Infectious Disease"/>
            <person name="Wu L."/>
            <person name="Ma J."/>
        </authorList>
    </citation>
    <scope>NUCLEOTIDE SEQUENCE [LARGE SCALE GENOMIC DNA]</scope>
    <source>
        <strain evidence="2">JCM 18015</strain>
    </source>
</reference>
<gene>
    <name evidence="1" type="ORF">GCM10023209_30620</name>
</gene>
<name>A0ABP9LM60_9RHOB</name>
<evidence type="ECO:0000313" key="2">
    <source>
        <dbReference type="Proteomes" id="UP001499910"/>
    </source>
</evidence>